<dbReference type="Proteomes" id="UP000284177">
    <property type="component" value="Unassembled WGS sequence"/>
</dbReference>
<dbReference type="OrthoDB" id="9797191at2"/>
<dbReference type="Pfam" id="PF04294">
    <property type="entry name" value="VanW"/>
    <property type="match status" value="1"/>
</dbReference>
<protein>
    <submittedName>
        <fullName evidence="1">Vancomycin resistance protein</fullName>
    </submittedName>
</protein>
<reference evidence="1 2" key="1">
    <citation type="submission" date="2016-08" db="EMBL/GenBank/DDBJ databases">
        <title>Novel Firmicutes and Novel Genomes.</title>
        <authorList>
            <person name="Poppleton D.I."/>
            <person name="Gribaldo S."/>
        </authorList>
    </citation>
    <scope>NUCLEOTIDE SEQUENCE [LARGE SCALE GENOMIC DNA]</scope>
    <source>
        <strain evidence="1 2">CTT3</strain>
    </source>
</reference>
<evidence type="ECO:0000313" key="2">
    <source>
        <dbReference type="Proteomes" id="UP000284177"/>
    </source>
</evidence>
<dbReference type="AlphaFoldDB" id="A0A419T2Y1"/>
<dbReference type="PANTHER" id="PTHR35788">
    <property type="entry name" value="EXPORTED PROTEIN-RELATED"/>
    <property type="match status" value="1"/>
</dbReference>
<gene>
    <name evidence="1" type="ORF">BET03_11975</name>
</gene>
<evidence type="ECO:0000313" key="1">
    <source>
        <dbReference type="EMBL" id="RKD31815.1"/>
    </source>
</evidence>
<name>A0A419T2Y1_9FIRM</name>
<sequence>MIKMQPKKRSKLRIVMGQKYYRLKRYLEWYFGNKKYARELLTIKLPYVIFTHRTPLIRKLKDVDMWMQYNKVTNLKIATKKLNGILLYPGETFSYWRLIGKPTKKKGYVEGMNLFYGKIRPSVGGGLCQLSNLIYWMTLHTPLTVTERYRHSYDIFPDVNRTQPFGSGATCVYNYLDLQVYNNTDDIYQLIVYLTDDHLVGEWRAETPNPSKYKVYEKKHWITQEYWGGYMRHNIIYRREYDLNGEIINDDYITENHAIMMYNPLIEGKPKSVEED</sequence>
<keyword evidence="2" id="KW-1185">Reference proteome</keyword>
<dbReference type="EMBL" id="MCIB01000015">
    <property type="protein sequence ID" value="RKD31815.1"/>
    <property type="molecule type" value="Genomic_DNA"/>
</dbReference>
<dbReference type="PANTHER" id="PTHR35788:SF1">
    <property type="entry name" value="EXPORTED PROTEIN"/>
    <property type="match status" value="1"/>
</dbReference>
<dbReference type="InterPro" id="IPR052913">
    <property type="entry name" value="Glycopeptide_resist_protein"/>
</dbReference>
<dbReference type="InterPro" id="IPR007391">
    <property type="entry name" value="Vancomycin_resist_VanW"/>
</dbReference>
<accession>A0A419T2Y1</accession>
<dbReference type="RefSeq" id="WP_120169177.1">
    <property type="nucleotide sequence ID" value="NZ_MCIB01000015.1"/>
</dbReference>
<comment type="caution">
    <text evidence="1">The sequence shown here is derived from an EMBL/GenBank/DDBJ whole genome shotgun (WGS) entry which is preliminary data.</text>
</comment>
<proteinExistence type="predicted"/>
<organism evidence="1 2">
    <name type="scientific">Thermohalobacter berrensis</name>
    <dbReference type="NCBI Taxonomy" id="99594"/>
    <lineage>
        <taxon>Bacteria</taxon>
        <taxon>Bacillati</taxon>
        <taxon>Bacillota</taxon>
        <taxon>Tissierellia</taxon>
        <taxon>Tissierellales</taxon>
        <taxon>Thermohalobacteraceae</taxon>
        <taxon>Thermohalobacter</taxon>
    </lineage>
</organism>